<proteinExistence type="predicted"/>
<keyword evidence="2" id="KW-0812">Transmembrane</keyword>
<evidence type="ECO:0000313" key="4">
    <source>
        <dbReference type="Proteomes" id="UP000030826"/>
    </source>
</evidence>
<accession>A0A0B1Q7L9</accession>
<dbReference type="OrthoDB" id="8442940at2"/>
<protein>
    <submittedName>
        <fullName evidence="3">Uncharacterized protein</fullName>
    </submittedName>
</protein>
<feature type="compositionally biased region" description="Low complexity" evidence="1">
    <location>
        <begin position="143"/>
        <end position="153"/>
    </location>
</feature>
<evidence type="ECO:0000313" key="3">
    <source>
        <dbReference type="EMBL" id="KHJ54820.1"/>
    </source>
</evidence>
<name>A0A0B1Q7L9_9HYPH</name>
<feature type="region of interest" description="Disordered" evidence="1">
    <location>
        <begin position="194"/>
        <end position="245"/>
    </location>
</feature>
<feature type="compositionally biased region" description="Basic and acidic residues" evidence="1">
    <location>
        <begin position="122"/>
        <end position="133"/>
    </location>
</feature>
<sequence length="489" mass="50723">MADLSAVLRKTIDGLPGSSPQLRAKVYDKARSAIDRQIAAANPPLGDEAAQARRDSLEDAIRRTEAHYTALEAEPDIAGGDDPEPASKPYAAEPMTPVAPAGHTAESVGEIGPSSPSGGDARLADQKPDRDGQDTAIPAPDMAAPRYSSARRASVPERKSRAGVYTGVALLLIAGGAGAAYISGYDFGGLLPRGGEPVQTAEQPIEGTDSGETPDASVAQTPAEATPPSEGTAEAPPAAVTQEPGAREYTQRLMPDGTETDPGPGTSTANAFDEGTDVAAASEAAPAASPSASPPGQPAPAAGSAVPDGAEVAVFYEERFNDTPGAQHQGNVRWSVVEEAPADGQPPEPAVRAIVQIPDSGVTMTMTIRRNADATLPASHVIEMMFDVPENFPGGEIANVQRLAFKPTEQDRGRPLIGVAGKISDGFFWIALNDLQQAVQDNLSLMANEKWIDVPLAYETGQRALLSIEKGADGEAAFRDALAAWDART</sequence>
<dbReference type="RefSeq" id="WP_039191857.1">
    <property type="nucleotide sequence ID" value="NZ_JRFJ01000002.1"/>
</dbReference>
<organism evidence="3 4">
    <name type="scientific">Aureimonas altamirensis</name>
    <dbReference type="NCBI Taxonomy" id="370622"/>
    <lineage>
        <taxon>Bacteria</taxon>
        <taxon>Pseudomonadati</taxon>
        <taxon>Pseudomonadota</taxon>
        <taxon>Alphaproteobacteria</taxon>
        <taxon>Hyphomicrobiales</taxon>
        <taxon>Aurantimonadaceae</taxon>
        <taxon>Aureimonas</taxon>
    </lineage>
</organism>
<feature type="region of interest" description="Disordered" evidence="1">
    <location>
        <begin position="280"/>
        <end position="306"/>
    </location>
</feature>
<dbReference type="STRING" id="370622.LA66_09645"/>
<evidence type="ECO:0000256" key="1">
    <source>
        <dbReference type="SAM" id="MobiDB-lite"/>
    </source>
</evidence>
<evidence type="ECO:0000256" key="2">
    <source>
        <dbReference type="SAM" id="Phobius"/>
    </source>
</evidence>
<reference evidence="3 4" key="1">
    <citation type="submission" date="2014-09" db="EMBL/GenBank/DDBJ databases">
        <title>Isolation and characterization of Aurantimonas altamirensis ON-56566 from clinical sample following a dog bite.</title>
        <authorList>
            <person name="Eshaghi A."/>
            <person name="Li A."/>
            <person name="Shahinas D."/>
            <person name="Bahn P."/>
            <person name="Kus J.V."/>
            <person name="Patel S.N."/>
        </authorList>
    </citation>
    <scope>NUCLEOTIDE SEQUENCE [LARGE SCALE GENOMIC DNA]</scope>
    <source>
        <strain evidence="3 4">ON-56566</strain>
    </source>
</reference>
<keyword evidence="2" id="KW-0472">Membrane</keyword>
<feature type="compositionally biased region" description="Acidic residues" evidence="1">
    <location>
        <begin position="73"/>
        <end position="84"/>
    </location>
</feature>
<comment type="caution">
    <text evidence="3">The sequence shown here is derived from an EMBL/GenBank/DDBJ whole genome shotgun (WGS) entry which is preliminary data.</text>
</comment>
<gene>
    <name evidence="3" type="ORF">LA66_09645</name>
</gene>
<dbReference type="AlphaFoldDB" id="A0A0B1Q7L9"/>
<feature type="compositionally biased region" description="Low complexity" evidence="1">
    <location>
        <begin position="280"/>
        <end position="291"/>
    </location>
</feature>
<dbReference type="Proteomes" id="UP000030826">
    <property type="component" value="Unassembled WGS sequence"/>
</dbReference>
<feature type="region of interest" description="Disordered" evidence="1">
    <location>
        <begin position="68"/>
        <end position="160"/>
    </location>
</feature>
<keyword evidence="2" id="KW-1133">Transmembrane helix</keyword>
<feature type="region of interest" description="Disordered" evidence="1">
    <location>
        <begin position="253"/>
        <end position="272"/>
    </location>
</feature>
<dbReference type="EMBL" id="JRFJ01000002">
    <property type="protein sequence ID" value="KHJ54820.1"/>
    <property type="molecule type" value="Genomic_DNA"/>
</dbReference>
<feature type="transmembrane region" description="Helical" evidence="2">
    <location>
        <begin position="162"/>
        <end position="182"/>
    </location>
</feature>